<dbReference type="GeneID" id="106162746"/>
<evidence type="ECO:0000256" key="4">
    <source>
        <dbReference type="ARBA" id="ARBA00023136"/>
    </source>
</evidence>
<feature type="transmembrane region" description="Helical" evidence="5">
    <location>
        <begin position="64"/>
        <end position="82"/>
    </location>
</feature>
<feature type="transmembrane region" description="Helical" evidence="5">
    <location>
        <begin position="338"/>
        <end position="358"/>
    </location>
</feature>
<feature type="domain" description="Major facilitator superfamily (MFS) profile" evidence="6">
    <location>
        <begin position="23"/>
        <end position="468"/>
    </location>
</feature>
<reference evidence="8" key="1">
    <citation type="submission" date="2025-08" db="UniProtKB">
        <authorList>
            <consortium name="RefSeq"/>
        </authorList>
    </citation>
    <scope>IDENTIFICATION</scope>
    <source>
        <tissue evidence="8">Gonads</tissue>
    </source>
</reference>
<dbReference type="Proteomes" id="UP000085678">
    <property type="component" value="Unplaced"/>
</dbReference>
<dbReference type="GO" id="GO:0016020">
    <property type="term" value="C:membrane"/>
    <property type="evidence" value="ECO:0007669"/>
    <property type="project" value="UniProtKB-SubCell"/>
</dbReference>
<feature type="transmembrane region" description="Helical" evidence="5">
    <location>
        <begin position="21"/>
        <end position="44"/>
    </location>
</feature>
<feature type="transmembrane region" description="Helical" evidence="5">
    <location>
        <begin position="193"/>
        <end position="213"/>
    </location>
</feature>
<dbReference type="InterPro" id="IPR011701">
    <property type="entry name" value="MFS"/>
</dbReference>
<dbReference type="AlphaFoldDB" id="A0A1S3ICN1"/>
<organism evidence="7 8">
    <name type="scientific">Lingula anatina</name>
    <name type="common">Brachiopod</name>
    <name type="synonym">Lingula unguis</name>
    <dbReference type="NCBI Taxonomy" id="7574"/>
    <lineage>
        <taxon>Eukaryota</taxon>
        <taxon>Metazoa</taxon>
        <taxon>Spiralia</taxon>
        <taxon>Lophotrochozoa</taxon>
        <taxon>Brachiopoda</taxon>
        <taxon>Linguliformea</taxon>
        <taxon>Lingulata</taxon>
        <taxon>Lingulida</taxon>
        <taxon>Linguloidea</taxon>
        <taxon>Lingulidae</taxon>
        <taxon>Lingula</taxon>
    </lineage>
</organism>
<feature type="transmembrane region" description="Helical" evidence="5">
    <location>
        <begin position="306"/>
        <end position="326"/>
    </location>
</feature>
<dbReference type="PROSITE" id="PS50850">
    <property type="entry name" value="MFS"/>
    <property type="match status" value="1"/>
</dbReference>
<dbReference type="Pfam" id="PF07690">
    <property type="entry name" value="MFS_1"/>
    <property type="match status" value="1"/>
</dbReference>
<dbReference type="SUPFAM" id="SSF103473">
    <property type="entry name" value="MFS general substrate transporter"/>
    <property type="match status" value="1"/>
</dbReference>
<feature type="transmembrane region" description="Helical" evidence="5">
    <location>
        <begin position="364"/>
        <end position="387"/>
    </location>
</feature>
<keyword evidence="2 5" id="KW-0812">Transmembrane</keyword>
<feature type="transmembrane region" description="Helical" evidence="5">
    <location>
        <begin position="156"/>
        <end position="181"/>
    </location>
</feature>
<keyword evidence="3 5" id="KW-1133">Transmembrane helix</keyword>
<evidence type="ECO:0000256" key="5">
    <source>
        <dbReference type="SAM" id="Phobius"/>
    </source>
</evidence>
<dbReference type="PANTHER" id="PTHR21576">
    <property type="entry name" value="UNCHARACTERIZED NODULIN-LIKE PROTEIN"/>
    <property type="match status" value="1"/>
</dbReference>
<keyword evidence="7" id="KW-1185">Reference proteome</keyword>
<name>A0A1S3ICN1_LINAN</name>
<accession>A0A1S3ICN1</accession>
<evidence type="ECO:0000313" key="8">
    <source>
        <dbReference type="RefSeq" id="XP_013395616.1"/>
    </source>
</evidence>
<dbReference type="OMA" id="DVHRTDY"/>
<sequence length="474" mass="52295">MPRTFLAILERLGEFFRRTSVQRVLVLVAGCLGIAFAGTIFAFSSFQLALKQRYSFSQSTVENIASLGNMGIAFGVLPGYLTDKYGGKLTLFIAIILQSGAYVVLWSAAPLVSFYNREAWLLHLYFFFVGLGGSFTYFSILTINVGNFPRRHHGKVIGLLDAFLSAGKAVCAGIYGGLFVNGHINGDEGKQDLAGYFITIAVLVAVVNTICLLTQKRFPPEPEVDRGEADDSIELVTQNSEPSESTSLTQVKPHISEDDQTILVLFKDWDFWYMLLIVTFGTSVQTTIISNYTLFLQSFGHEELNVAFTVVSPLVGCFAKAFSGLLSDIVVKELPREYFVLITAAAQTVILILFIFYAESVLMMIFLVIGINIPNGALWSLSPVITVEIFGLKHLGRNWGFFQAGSCIGVVVLQRIYGALYDYYGYIDATTGETKCFGRKCFMLSTTVSAVLSACSVLLLIGLLERKYNALRKR</sequence>
<evidence type="ECO:0000256" key="1">
    <source>
        <dbReference type="ARBA" id="ARBA00004141"/>
    </source>
</evidence>
<evidence type="ECO:0000256" key="2">
    <source>
        <dbReference type="ARBA" id="ARBA00022692"/>
    </source>
</evidence>
<gene>
    <name evidence="8" type="primary">LOC106162746</name>
</gene>
<dbReference type="GO" id="GO:0022857">
    <property type="term" value="F:transmembrane transporter activity"/>
    <property type="evidence" value="ECO:0007669"/>
    <property type="project" value="InterPro"/>
</dbReference>
<feature type="transmembrane region" description="Helical" evidence="5">
    <location>
        <begin position="89"/>
        <end position="108"/>
    </location>
</feature>
<feature type="transmembrane region" description="Helical" evidence="5">
    <location>
        <begin position="271"/>
        <end position="294"/>
    </location>
</feature>
<dbReference type="OrthoDB" id="6089360at2759"/>
<dbReference type="InParanoid" id="A0A1S3ICN1"/>
<dbReference type="PANTHER" id="PTHR21576:SF158">
    <property type="entry name" value="RIBOSOMAL RNA-PROCESSING PROTEIN 12-LIKE CONSERVED DOMAIN-CONTAINING PROTEIN"/>
    <property type="match status" value="1"/>
</dbReference>
<evidence type="ECO:0000313" key="7">
    <source>
        <dbReference type="Proteomes" id="UP000085678"/>
    </source>
</evidence>
<protein>
    <submittedName>
        <fullName evidence="8">Uncharacterized protein LOC106162746</fullName>
    </submittedName>
</protein>
<feature type="transmembrane region" description="Helical" evidence="5">
    <location>
        <begin position="399"/>
        <end position="417"/>
    </location>
</feature>
<comment type="subcellular location">
    <subcellularLocation>
        <location evidence="1">Membrane</location>
        <topology evidence="1">Multi-pass membrane protein</topology>
    </subcellularLocation>
</comment>
<evidence type="ECO:0000259" key="6">
    <source>
        <dbReference type="PROSITE" id="PS50850"/>
    </source>
</evidence>
<dbReference type="RefSeq" id="XP_013395616.1">
    <property type="nucleotide sequence ID" value="XM_013540162.2"/>
</dbReference>
<feature type="transmembrane region" description="Helical" evidence="5">
    <location>
        <begin position="442"/>
        <end position="464"/>
    </location>
</feature>
<dbReference type="KEGG" id="lak:106162746"/>
<proteinExistence type="predicted"/>
<feature type="transmembrane region" description="Helical" evidence="5">
    <location>
        <begin position="120"/>
        <end position="144"/>
    </location>
</feature>
<dbReference type="InterPro" id="IPR036259">
    <property type="entry name" value="MFS_trans_sf"/>
</dbReference>
<dbReference type="InterPro" id="IPR020846">
    <property type="entry name" value="MFS_dom"/>
</dbReference>
<evidence type="ECO:0000256" key="3">
    <source>
        <dbReference type="ARBA" id="ARBA00022989"/>
    </source>
</evidence>
<keyword evidence="4 5" id="KW-0472">Membrane</keyword>
<dbReference type="Gene3D" id="1.20.1250.20">
    <property type="entry name" value="MFS general substrate transporter like domains"/>
    <property type="match status" value="2"/>
</dbReference>